<reference evidence="2" key="1">
    <citation type="submission" date="2016-03" db="EMBL/GenBank/DDBJ databases">
        <title>Complete genome sequence of the type strain Actinoalloteichus hymeniacidonis DSM 45092.</title>
        <authorList>
            <person name="Schaffert L."/>
            <person name="Albersmeier A."/>
            <person name="Winkler A."/>
            <person name="Kalinowski J."/>
            <person name="Zotchev S."/>
            <person name="Ruckert C."/>
        </authorList>
    </citation>
    <scope>NUCLEOTIDE SEQUENCE [LARGE SCALE GENOMIC DNA]</scope>
    <source>
        <strain evidence="2">HPA177(T) (DSM 45092(T))</strain>
    </source>
</reference>
<name>A0AAC9HWF6_9PSEU</name>
<evidence type="ECO:0000313" key="2">
    <source>
        <dbReference type="Proteomes" id="UP000095210"/>
    </source>
</evidence>
<keyword evidence="2" id="KW-1185">Reference proteome</keyword>
<dbReference type="Proteomes" id="UP000095210">
    <property type="component" value="Chromosome"/>
</dbReference>
<evidence type="ECO:0000313" key="1">
    <source>
        <dbReference type="EMBL" id="AOS65720.1"/>
    </source>
</evidence>
<gene>
    <name evidence="1" type="ORF">TL08_24710</name>
</gene>
<organism evidence="1 2">
    <name type="scientific">Actinoalloteichus hymeniacidonis</name>
    <dbReference type="NCBI Taxonomy" id="340345"/>
    <lineage>
        <taxon>Bacteria</taxon>
        <taxon>Bacillati</taxon>
        <taxon>Actinomycetota</taxon>
        <taxon>Actinomycetes</taxon>
        <taxon>Pseudonocardiales</taxon>
        <taxon>Pseudonocardiaceae</taxon>
        <taxon>Actinoalloteichus</taxon>
    </lineage>
</organism>
<proteinExistence type="predicted"/>
<dbReference type="AlphaFoldDB" id="A0AAC9HWF6"/>
<dbReference type="EMBL" id="CP014859">
    <property type="protein sequence ID" value="AOS65720.1"/>
    <property type="molecule type" value="Genomic_DNA"/>
</dbReference>
<protein>
    <submittedName>
        <fullName evidence="1">Uncharacterized protein</fullName>
    </submittedName>
</protein>
<sequence>MALVNPGAPLFWEAIAPENGLIWNRHGAPGIRPDPGTRVTAFCGAEFRIPTPNARAVIRLQRTCLRCADHAWKLRTGLDWPPSDLHR</sequence>
<accession>A0AAC9HWF6</accession>
<dbReference type="KEGG" id="ahm:TL08_24710"/>